<keyword evidence="2" id="KW-1185">Reference proteome</keyword>
<proteinExistence type="predicted"/>
<dbReference type="AlphaFoldDB" id="A0A4U8UUP3"/>
<accession>A0A4U8UUP3</accession>
<reference evidence="1 2" key="1">
    <citation type="journal article" date="2015" name="Genome Biol.">
        <title>Comparative genomics of Steinernema reveals deeply conserved gene regulatory networks.</title>
        <authorList>
            <person name="Dillman A.R."/>
            <person name="Macchietto M."/>
            <person name="Porter C.F."/>
            <person name="Rogers A."/>
            <person name="Williams B."/>
            <person name="Antoshechkin I."/>
            <person name="Lee M.M."/>
            <person name="Goodwin Z."/>
            <person name="Lu X."/>
            <person name="Lewis E.E."/>
            <person name="Goodrich-Blair H."/>
            <person name="Stock S.P."/>
            <person name="Adams B.J."/>
            <person name="Sternberg P.W."/>
            <person name="Mortazavi A."/>
        </authorList>
    </citation>
    <scope>NUCLEOTIDE SEQUENCE [LARGE SCALE GENOMIC DNA]</scope>
    <source>
        <strain evidence="1 2">ALL</strain>
    </source>
</reference>
<dbReference type="STRING" id="34508.A0A4U8UUP3"/>
<name>A0A4U8UUP3_STECR</name>
<dbReference type="OrthoDB" id="505607at2759"/>
<comment type="caution">
    <text evidence="1">The sequence shown here is derived from an EMBL/GenBank/DDBJ whole genome shotgun (WGS) entry which is preliminary data.</text>
</comment>
<dbReference type="Proteomes" id="UP000298663">
    <property type="component" value="Chromosome X"/>
</dbReference>
<gene>
    <name evidence="1" type="ORF">L596_003592</name>
</gene>
<dbReference type="EMBL" id="AZBU02000001">
    <property type="protein sequence ID" value="TMS36425.1"/>
    <property type="molecule type" value="Genomic_DNA"/>
</dbReference>
<dbReference type="SUPFAM" id="SSF52266">
    <property type="entry name" value="SGNH hydrolase"/>
    <property type="match status" value="1"/>
</dbReference>
<reference evidence="1 2" key="2">
    <citation type="journal article" date="2019" name="G3 (Bethesda)">
        <title>Hybrid Assembly of the Genome of the Entomopathogenic Nematode Steinernema carpocapsae Identifies the X-Chromosome.</title>
        <authorList>
            <person name="Serra L."/>
            <person name="Macchietto M."/>
            <person name="Macias-Munoz A."/>
            <person name="McGill C.J."/>
            <person name="Rodriguez I.M."/>
            <person name="Rodriguez B."/>
            <person name="Murad R."/>
            <person name="Mortazavi A."/>
        </authorList>
    </citation>
    <scope>NUCLEOTIDE SEQUENCE [LARGE SCALE GENOMIC DNA]</scope>
    <source>
        <strain evidence="1 2">ALL</strain>
    </source>
</reference>
<organism evidence="1 2">
    <name type="scientific">Steinernema carpocapsae</name>
    <name type="common">Entomopathogenic nematode</name>
    <dbReference type="NCBI Taxonomy" id="34508"/>
    <lineage>
        <taxon>Eukaryota</taxon>
        <taxon>Metazoa</taxon>
        <taxon>Ecdysozoa</taxon>
        <taxon>Nematoda</taxon>
        <taxon>Chromadorea</taxon>
        <taxon>Rhabditida</taxon>
        <taxon>Tylenchina</taxon>
        <taxon>Panagrolaimomorpha</taxon>
        <taxon>Strongyloidoidea</taxon>
        <taxon>Steinernematidae</taxon>
        <taxon>Steinernema</taxon>
    </lineage>
</organism>
<evidence type="ECO:0000313" key="1">
    <source>
        <dbReference type="EMBL" id="TMS36425.1"/>
    </source>
</evidence>
<protein>
    <recommendedName>
        <fullName evidence="3">SGNH hydrolase-type esterase domain-containing protein</fullName>
    </recommendedName>
</protein>
<evidence type="ECO:0000313" key="2">
    <source>
        <dbReference type="Proteomes" id="UP000298663"/>
    </source>
</evidence>
<dbReference type="InterPro" id="IPR036514">
    <property type="entry name" value="SGNH_hydro_sf"/>
</dbReference>
<dbReference type="Gene3D" id="3.40.50.1110">
    <property type="entry name" value="SGNH hydrolase"/>
    <property type="match status" value="1"/>
</dbReference>
<sequence length="109" mass="12077">MSVSQLLDGLKEAALTLSTLRPEAQIFVMKLLPSGRNWNPRREVVANVNSKLESVLKGIATVIDCDMASLGPHDCIEPGMMFDFAHLTQEGYSKVFESVFNTLNNFLSM</sequence>
<dbReference type="EMBL" id="CM016762">
    <property type="protein sequence ID" value="TMS36425.1"/>
    <property type="molecule type" value="Genomic_DNA"/>
</dbReference>
<evidence type="ECO:0008006" key="3">
    <source>
        <dbReference type="Google" id="ProtNLM"/>
    </source>
</evidence>